<dbReference type="RefSeq" id="WP_182324010.1">
    <property type="nucleotide sequence ID" value="NZ_CP058554.1"/>
</dbReference>
<evidence type="ECO:0000313" key="1">
    <source>
        <dbReference type="EMBL" id="QMV74392.1"/>
    </source>
</evidence>
<dbReference type="AlphaFoldDB" id="A0A7G5EK67"/>
<dbReference type="KEGG" id="cpis:HS961_16980"/>
<reference evidence="1 2" key="1">
    <citation type="journal article" date="2020" name="G3 (Bethesda)">
        <title>CeMbio - The Caenorhabditis elegans Microbiome Resource.</title>
        <authorList>
            <person name="Dirksen P."/>
            <person name="Assie A."/>
            <person name="Zimmermann J."/>
            <person name="Zhang F."/>
            <person name="Tietje A.M."/>
            <person name="Marsh S.A."/>
            <person name="Felix M.A."/>
            <person name="Shapira M."/>
            <person name="Kaleta C."/>
            <person name="Schulenburg H."/>
            <person name="Samuel B."/>
        </authorList>
    </citation>
    <scope>NUCLEOTIDE SEQUENCE [LARGE SCALE GENOMIC DNA]</scope>
    <source>
        <strain evidence="1 2">BIGb0172</strain>
    </source>
</reference>
<name>A0A7G5EK67_9BURK</name>
<accession>A0A7G5EK67</accession>
<dbReference type="EMBL" id="CP058554">
    <property type="protein sequence ID" value="QMV74392.1"/>
    <property type="molecule type" value="Genomic_DNA"/>
</dbReference>
<keyword evidence="2" id="KW-1185">Reference proteome</keyword>
<proteinExistence type="predicted"/>
<gene>
    <name evidence="1" type="ORF">HS961_16980</name>
</gene>
<dbReference type="Proteomes" id="UP000515240">
    <property type="component" value="Chromosome"/>
</dbReference>
<organism evidence="1 2">
    <name type="scientific">Comamonas piscis</name>
    <dbReference type="NCBI Taxonomy" id="1562974"/>
    <lineage>
        <taxon>Bacteria</taxon>
        <taxon>Pseudomonadati</taxon>
        <taxon>Pseudomonadota</taxon>
        <taxon>Betaproteobacteria</taxon>
        <taxon>Burkholderiales</taxon>
        <taxon>Comamonadaceae</taxon>
        <taxon>Comamonas</taxon>
    </lineage>
</organism>
<evidence type="ECO:0000313" key="2">
    <source>
        <dbReference type="Proteomes" id="UP000515240"/>
    </source>
</evidence>
<sequence length="556" mass="60096">MVILVLDFQFICIYTDLKRGDHVTKANRISALRPAILATILALSCSGTWAARSFTPQAGTWMVSEEIDGKPGRGLAIDVQGNTLFMQVFGYEQNGDATFYTATAQMDGTTATAPLMRYKAGRSFGGGAQDAVEDGSPGMVTVSFSNGILGSIRFPGEQEKPIERFLVNDPDFDDAVLAPSPEAKNIGKTSKWLLVDQGGNFVDFLGAGLSKVEGKNYRLSLSSRFSGYRASYDCQRLSGVQSFSCQALVSDAATSPHTDLKFQMIGPEVVGTLKNSSGHVLEIAGVQRAMGFLGGAVSLCGMYEYTYMPAGCDQWQMPSNGTWVFADELTGRPGRGISVDMQDKVAILQIFNYLPDGRSTFHMGSAVIGRNPVTGTINPRIVPIQRYQRGRYLGGPASAAAPVSDGQEAGAAVIEFSGRNEDRFAPYVEGTFQLPGEEVKPVKRLDLQGLTPFSRLAGEWVMAFSNAVPPDAPILRKVRFSSTNEASATSDDGLVQCTKNPYDVPRYVCNLYTDATRAVVQGSLYARFNGFTADEDAIQLKDQFANWRGVGQISND</sequence>
<protein>
    <submittedName>
        <fullName evidence="1">Uncharacterized protein</fullName>
    </submittedName>
</protein>